<accession>A0AAD8TST8</accession>
<dbReference type="GO" id="GO:0016616">
    <property type="term" value="F:oxidoreductase activity, acting on the CH-OH group of donors, NAD or NADP as acceptor"/>
    <property type="evidence" value="ECO:0007669"/>
    <property type="project" value="InterPro"/>
</dbReference>
<keyword evidence="1" id="KW-0479">Metal-binding</keyword>
<sequence>MHYALQELPSSPARCRREAERLWMIWDPPDPLRNTGDDDVAIKVLYCGICHSDLHTIKNDWRNAIYPVVPG</sequence>
<keyword evidence="3" id="KW-0560">Oxidoreductase</keyword>
<dbReference type="EMBL" id="JAUUTY010000002">
    <property type="protein sequence ID" value="KAK1687083.1"/>
    <property type="molecule type" value="Genomic_DNA"/>
</dbReference>
<evidence type="ECO:0000256" key="1">
    <source>
        <dbReference type="ARBA" id="ARBA00022723"/>
    </source>
</evidence>
<comment type="caution">
    <text evidence="5">The sequence shown here is derived from an EMBL/GenBank/DDBJ whole genome shotgun (WGS) entry which is preliminary data.</text>
</comment>
<dbReference type="InterPro" id="IPR013154">
    <property type="entry name" value="ADH-like_N"/>
</dbReference>
<dbReference type="PANTHER" id="PTHR42683">
    <property type="entry name" value="ALDEHYDE REDUCTASE"/>
    <property type="match status" value="1"/>
</dbReference>
<proteinExistence type="predicted"/>
<evidence type="ECO:0000313" key="6">
    <source>
        <dbReference type="Proteomes" id="UP001231189"/>
    </source>
</evidence>
<name>A0AAD8TST8_LOLMU</name>
<dbReference type="Pfam" id="PF08240">
    <property type="entry name" value="ADH_N"/>
    <property type="match status" value="1"/>
</dbReference>
<evidence type="ECO:0000259" key="4">
    <source>
        <dbReference type="Pfam" id="PF08240"/>
    </source>
</evidence>
<evidence type="ECO:0000256" key="2">
    <source>
        <dbReference type="ARBA" id="ARBA00022833"/>
    </source>
</evidence>
<dbReference type="SUPFAM" id="SSF50129">
    <property type="entry name" value="GroES-like"/>
    <property type="match status" value="1"/>
</dbReference>
<keyword evidence="2" id="KW-0862">Zinc</keyword>
<evidence type="ECO:0000313" key="5">
    <source>
        <dbReference type="EMBL" id="KAK1687083.1"/>
    </source>
</evidence>
<evidence type="ECO:0000256" key="3">
    <source>
        <dbReference type="ARBA" id="ARBA00023002"/>
    </source>
</evidence>
<feature type="domain" description="Alcohol dehydrogenase-like N-terminal" evidence="4">
    <location>
        <begin position="36"/>
        <end position="71"/>
    </location>
</feature>
<organism evidence="5 6">
    <name type="scientific">Lolium multiflorum</name>
    <name type="common">Italian ryegrass</name>
    <name type="synonym">Lolium perenne subsp. multiflorum</name>
    <dbReference type="NCBI Taxonomy" id="4521"/>
    <lineage>
        <taxon>Eukaryota</taxon>
        <taxon>Viridiplantae</taxon>
        <taxon>Streptophyta</taxon>
        <taxon>Embryophyta</taxon>
        <taxon>Tracheophyta</taxon>
        <taxon>Spermatophyta</taxon>
        <taxon>Magnoliopsida</taxon>
        <taxon>Liliopsida</taxon>
        <taxon>Poales</taxon>
        <taxon>Poaceae</taxon>
        <taxon>BOP clade</taxon>
        <taxon>Pooideae</taxon>
        <taxon>Poodae</taxon>
        <taxon>Poeae</taxon>
        <taxon>Poeae Chloroplast Group 2 (Poeae type)</taxon>
        <taxon>Loliodinae</taxon>
        <taxon>Loliinae</taxon>
        <taxon>Lolium</taxon>
    </lineage>
</organism>
<gene>
    <name evidence="5" type="ORF">QYE76_047931</name>
</gene>
<dbReference type="InterPro" id="IPR011032">
    <property type="entry name" value="GroES-like_sf"/>
</dbReference>
<dbReference type="InterPro" id="IPR047109">
    <property type="entry name" value="CAD-like"/>
</dbReference>
<dbReference type="Proteomes" id="UP001231189">
    <property type="component" value="Unassembled WGS sequence"/>
</dbReference>
<dbReference type="AlphaFoldDB" id="A0AAD8TST8"/>
<protein>
    <recommendedName>
        <fullName evidence="4">Alcohol dehydrogenase-like N-terminal domain-containing protein</fullName>
    </recommendedName>
</protein>
<keyword evidence="6" id="KW-1185">Reference proteome</keyword>
<dbReference type="GO" id="GO:0046872">
    <property type="term" value="F:metal ion binding"/>
    <property type="evidence" value="ECO:0007669"/>
    <property type="project" value="UniProtKB-KW"/>
</dbReference>
<dbReference type="Gene3D" id="3.90.180.10">
    <property type="entry name" value="Medium-chain alcohol dehydrogenases, catalytic domain"/>
    <property type="match status" value="1"/>
</dbReference>
<reference evidence="5" key="1">
    <citation type="submission" date="2023-07" db="EMBL/GenBank/DDBJ databases">
        <title>A chromosome-level genome assembly of Lolium multiflorum.</title>
        <authorList>
            <person name="Chen Y."/>
            <person name="Copetti D."/>
            <person name="Kolliker R."/>
            <person name="Studer B."/>
        </authorList>
    </citation>
    <scope>NUCLEOTIDE SEQUENCE</scope>
    <source>
        <strain evidence="5">02402/16</strain>
        <tissue evidence="5">Leaf</tissue>
    </source>
</reference>